<dbReference type="EMBL" id="JBHMDG010000001">
    <property type="protein sequence ID" value="MFB9311579.1"/>
    <property type="molecule type" value="Genomic_DNA"/>
</dbReference>
<dbReference type="GO" id="GO:0016757">
    <property type="term" value="F:glycosyltransferase activity"/>
    <property type="evidence" value="ECO:0007669"/>
    <property type="project" value="UniProtKB-KW"/>
</dbReference>
<dbReference type="InterPro" id="IPR001173">
    <property type="entry name" value="Glyco_trans_2-like"/>
</dbReference>
<name>A0ABV5K4B6_9ACTN</name>
<evidence type="ECO:0000259" key="3">
    <source>
        <dbReference type="Pfam" id="PF00535"/>
    </source>
</evidence>
<protein>
    <submittedName>
        <fullName evidence="4">Glycosyltransferase</fullName>
        <ecNumber evidence="4">2.4.-.-</ecNumber>
    </submittedName>
</protein>
<dbReference type="PANTHER" id="PTHR48090:SF7">
    <property type="entry name" value="RFBJ PROTEIN"/>
    <property type="match status" value="1"/>
</dbReference>
<proteinExistence type="inferred from homology"/>
<feature type="transmembrane region" description="Helical" evidence="2">
    <location>
        <begin position="275"/>
        <end position="293"/>
    </location>
</feature>
<dbReference type="Gene3D" id="3.90.550.10">
    <property type="entry name" value="Spore Coat Polysaccharide Biosynthesis Protein SpsA, Chain A"/>
    <property type="match status" value="1"/>
</dbReference>
<dbReference type="Pfam" id="PF00535">
    <property type="entry name" value="Glycos_transf_2"/>
    <property type="match status" value="1"/>
</dbReference>
<sequence length="321" mass="35077">MTLDEFRVAVIVPCYNEELTIGTVVADLRAAVPHAEIYVYDNNSSDRTSQVAAEAGAIVRFESRKGKGNVVRRAFADIEADVYLMIDGDDTYDAAAAPRLIETLVSGPLDHVVGVRVDSNVDDGSYRPGHAMGNAAFNKVTTLMFGEQVSDMLSGYRAFSRRYVKSFPANSEEFEIETELTIHAANLRVPQAEVPIAFKDRPEGSESKLRTFRDGFKILGLLGHLLLHERPLLVMGYAGLLSAVVSLILGVPVILDFVDTGLVERFPTAFLASSLMVLAALLVGVGMVMNAVLRGTRETRRLFYLQLPAMSAERPATHARS</sequence>
<keyword evidence="2" id="KW-1133">Transmembrane helix</keyword>
<evidence type="ECO:0000313" key="5">
    <source>
        <dbReference type="Proteomes" id="UP001589750"/>
    </source>
</evidence>
<dbReference type="Proteomes" id="UP001589750">
    <property type="component" value="Unassembled WGS sequence"/>
</dbReference>
<comment type="similarity">
    <text evidence="1">Belongs to the glycosyltransferase 2 family.</text>
</comment>
<evidence type="ECO:0000313" key="4">
    <source>
        <dbReference type="EMBL" id="MFB9311579.1"/>
    </source>
</evidence>
<accession>A0ABV5K4B6</accession>
<comment type="caution">
    <text evidence="4">The sequence shown here is derived from an EMBL/GenBank/DDBJ whole genome shotgun (WGS) entry which is preliminary data.</text>
</comment>
<evidence type="ECO:0000256" key="1">
    <source>
        <dbReference type="ARBA" id="ARBA00006739"/>
    </source>
</evidence>
<keyword evidence="5" id="KW-1185">Reference proteome</keyword>
<dbReference type="InterPro" id="IPR029044">
    <property type="entry name" value="Nucleotide-diphossugar_trans"/>
</dbReference>
<feature type="transmembrane region" description="Helical" evidence="2">
    <location>
        <begin position="232"/>
        <end position="255"/>
    </location>
</feature>
<keyword evidence="4" id="KW-0328">Glycosyltransferase</keyword>
<gene>
    <name evidence="4" type="ORF">ACFFRI_00870</name>
</gene>
<evidence type="ECO:0000256" key="2">
    <source>
        <dbReference type="SAM" id="Phobius"/>
    </source>
</evidence>
<dbReference type="RefSeq" id="WP_140008597.1">
    <property type="nucleotide sequence ID" value="NZ_JBHMDG010000001.1"/>
</dbReference>
<dbReference type="InterPro" id="IPR050256">
    <property type="entry name" value="Glycosyltransferase_2"/>
</dbReference>
<organism evidence="4 5">
    <name type="scientific">Nocardioides plantarum</name>
    <dbReference type="NCBI Taxonomy" id="29299"/>
    <lineage>
        <taxon>Bacteria</taxon>
        <taxon>Bacillati</taxon>
        <taxon>Actinomycetota</taxon>
        <taxon>Actinomycetes</taxon>
        <taxon>Propionibacteriales</taxon>
        <taxon>Nocardioidaceae</taxon>
        <taxon>Nocardioides</taxon>
    </lineage>
</organism>
<dbReference type="PANTHER" id="PTHR48090">
    <property type="entry name" value="UNDECAPRENYL-PHOSPHATE 4-DEOXY-4-FORMAMIDO-L-ARABINOSE TRANSFERASE-RELATED"/>
    <property type="match status" value="1"/>
</dbReference>
<keyword evidence="2" id="KW-0472">Membrane</keyword>
<dbReference type="SUPFAM" id="SSF53448">
    <property type="entry name" value="Nucleotide-diphospho-sugar transferases"/>
    <property type="match status" value="1"/>
</dbReference>
<dbReference type="CDD" id="cd04179">
    <property type="entry name" value="DPM_DPG-synthase_like"/>
    <property type="match status" value="1"/>
</dbReference>
<keyword evidence="2" id="KW-0812">Transmembrane</keyword>
<dbReference type="EC" id="2.4.-.-" evidence="4"/>
<keyword evidence="4" id="KW-0808">Transferase</keyword>
<reference evidence="4 5" key="1">
    <citation type="submission" date="2024-09" db="EMBL/GenBank/DDBJ databases">
        <authorList>
            <person name="Sun Q."/>
            <person name="Mori K."/>
        </authorList>
    </citation>
    <scope>NUCLEOTIDE SEQUENCE [LARGE SCALE GENOMIC DNA]</scope>
    <source>
        <strain evidence="4 5">JCM 9626</strain>
    </source>
</reference>
<feature type="domain" description="Glycosyltransferase 2-like" evidence="3">
    <location>
        <begin position="10"/>
        <end position="165"/>
    </location>
</feature>